<keyword evidence="2" id="KW-0472">Membrane</keyword>
<dbReference type="EMBL" id="CP063196">
    <property type="protein sequence ID" value="UOE18702.1"/>
    <property type="molecule type" value="Genomic_DNA"/>
</dbReference>
<evidence type="ECO:0000256" key="2">
    <source>
        <dbReference type="SAM" id="Phobius"/>
    </source>
</evidence>
<dbReference type="PANTHER" id="PTHR34219">
    <property type="entry name" value="IRON-REGULATED INNER MEMBRANE PROTEIN-RELATED"/>
    <property type="match status" value="1"/>
</dbReference>
<dbReference type="Pfam" id="PF03929">
    <property type="entry name" value="PepSY_TM"/>
    <property type="match status" value="1"/>
</dbReference>
<reference evidence="3" key="1">
    <citation type="submission" date="2020-10" db="EMBL/GenBank/DDBJ databases">
        <title>De novo genome project of the cellulose decomposer Thermobifida halotolerans type strain.</title>
        <authorList>
            <person name="Nagy I."/>
            <person name="Horvath B."/>
            <person name="Kukolya J."/>
            <person name="Nagy I."/>
            <person name="Orsini M."/>
        </authorList>
    </citation>
    <scope>NUCLEOTIDE SEQUENCE</scope>
    <source>
        <strain evidence="3">DSM 44931</strain>
    </source>
</reference>
<dbReference type="AlphaFoldDB" id="A0A399G0V9"/>
<evidence type="ECO:0000313" key="3">
    <source>
        <dbReference type="EMBL" id="UOE18702.1"/>
    </source>
</evidence>
<evidence type="ECO:0000256" key="1">
    <source>
        <dbReference type="SAM" id="MobiDB-lite"/>
    </source>
</evidence>
<protein>
    <submittedName>
        <fullName evidence="3">PepSY domain-containing protein</fullName>
    </submittedName>
</protein>
<dbReference type="InterPro" id="IPR005625">
    <property type="entry name" value="PepSY-ass_TM"/>
</dbReference>
<sequence length="471" mass="51121">MSTQEHTPRPSPKPTATSEDAGNAPHTSTWVPLRALVLRLHFYAGILVAPFVVVAAVTGLLYAYTPQLEQWMYADQLRVVDRGQPIPVSMRVDAAVAAHPEGTLSAVRIGGPEDSTRVLFDVDGLPESVRSGVFVDPYTGEVLGTLEVYGSSGALPVRTWISMLHRHLHLGDVGRLYSELAASWLWVVALGGVVLWVGRGRAGARVRRVLLPEKGAAGRRRTMSWHGSVGVWVLLGVLAFSATGLTWSAYAGQHIGDIRRAMGWQTPSLSAEIFEEGHHGESGEAAAGGHEHHHLAVGVDQVVGEAREAGIDGPVEVTYPVSETQAYKVAETGREWPVQQDSALVDPMTGEVVETLRFADYPLMAKLTTWGIAAHMGLLFGLPNQLALTVLVLALLTLVAWGYRMWWQRRPTAREGFAMGRPFPRGTWRRLPLWAKIAVVAAAVGLGWLMPVWAVSLAGFLVVDLFVARST</sequence>
<evidence type="ECO:0000313" key="4">
    <source>
        <dbReference type="Proteomes" id="UP000265719"/>
    </source>
</evidence>
<gene>
    <name evidence="3" type="ORF">NI17_018170</name>
</gene>
<dbReference type="KEGG" id="thao:NI17_018170"/>
<feature type="region of interest" description="Disordered" evidence="1">
    <location>
        <begin position="1"/>
        <end position="25"/>
    </location>
</feature>
<keyword evidence="4" id="KW-1185">Reference proteome</keyword>
<dbReference type="RefSeq" id="WP_068691091.1">
    <property type="nucleotide sequence ID" value="NZ_CP063196.1"/>
</dbReference>
<keyword evidence="2" id="KW-1133">Transmembrane helix</keyword>
<dbReference type="Proteomes" id="UP000265719">
    <property type="component" value="Chromosome"/>
</dbReference>
<organism evidence="3 4">
    <name type="scientific">Thermobifida halotolerans</name>
    <dbReference type="NCBI Taxonomy" id="483545"/>
    <lineage>
        <taxon>Bacteria</taxon>
        <taxon>Bacillati</taxon>
        <taxon>Actinomycetota</taxon>
        <taxon>Actinomycetes</taxon>
        <taxon>Streptosporangiales</taxon>
        <taxon>Nocardiopsidaceae</taxon>
        <taxon>Thermobifida</taxon>
    </lineage>
</organism>
<dbReference type="OrthoDB" id="9791166at2"/>
<dbReference type="PANTHER" id="PTHR34219:SF1">
    <property type="entry name" value="PEPSY DOMAIN-CONTAINING PROTEIN"/>
    <property type="match status" value="1"/>
</dbReference>
<feature type="transmembrane region" description="Helical" evidence="2">
    <location>
        <begin position="229"/>
        <end position="250"/>
    </location>
</feature>
<feature type="transmembrane region" description="Helical" evidence="2">
    <location>
        <begin position="386"/>
        <end position="407"/>
    </location>
</feature>
<keyword evidence="2" id="KW-0812">Transmembrane</keyword>
<proteinExistence type="predicted"/>
<feature type="compositionally biased region" description="Polar residues" evidence="1">
    <location>
        <begin position="14"/>
        <end position="25"/>
    </location>
</feature>
<name>A0A399G0V9_9ACTN</name>
<accession>A0A399G0V9</accession>
<feature type="transmembrane region" description="Helical" evidence="2">
    <location>
        <begin position="42"/>
        <end position="64"/>
    </location>
</feature>
<feature type="transmembrane region" description="Helical" evidence="2">
    <location>
        <begin position="180"/>
        <end position="198"/>
    </location>
</feature>
<feature type="transmembrane region" description="Helical" evidence="2">
    <location>
        <begin position="428"/>
        <end position="446"/>
    </location>
</feature>